<accession>A0A0F9JBR8</accession>
<reference evidence="2" key="1">
    <citation type="journal article" date="2015" name="Nature">
        <title>Complex archaea that bridge the gap between prokaryotes and eukaryotes.</title>
        <authorList>
            <person name="Spang A."/>
            <person name="Saw J.H."/>
            <person name="Jorgensen S.L."/>
            <person name="Zaremba-Niedzwiedzka K."/>
            <person name="Martijn J."/>
            <person name="Lind A.E."/>
            <person name="van Eijk R."/>
            <person name="Schleper C."/>
            <person name="Guy L."/>
            <person name="Ettema T.J."/>
        </authorList>
    </citation>
    <scope>NUCLEOTIDE SEQUENCE</scope>
</reference>
<sequence length="613" mass="68831">MASISPIDFDGEPLRLFRAAFEASEDHQDVRDAQCERDYQNYHAFLDMALRNPDRSNVTIPKIRSIVNTKAPGQIRAAIGSRPYIPFTAKREDFKEYSESQSKVLDHQLELGGFFSRFTLAGMINILYGTAFMEALPYFKTEFKRIPIPIMAQTPFGPRIVDYEVQSIPIKMLRLKLRTWAQWEIKVDPIGLGIEEADDCRYVIKIQVVSRRQIKKMARDGAYPGLDLDELDAAGTGQDLTENKGLQILQNMGIPAPSDDSDIGVLYRYESSERYIDIWDDRIVLRDIPNPFDPMEGGHGLINLSKMMHDVDPHTQAQFFGNGEGKPNEILQALLNDLYNIAIDNHNFANQGMTYFAKGRGVVEEQLVRTVGNKVGFDLQPGQRIGDVIQDFSGQPLPADHYILMQRTEDNMDLTAQSQNVMRGEESPGDRTLGEISMLKQAGDASQELNIRTIESFMADFGRKCLSHLDQFGRMRDREEVLGYEEAAGLILMNPRDLPGGYDFTFKGSDQVINQLVRQQNLQTLDARISQSPYLKEREWLEILFDAHDLSEEADKALFTEEEAALNQQQQLIAAVASGENPSIPASTGPNTPVAAAQQSGRANVPQQIGGAF</sequence>
<dbReference type="EMBL" id="LAZR01011815">
    <property type="protein sequence ID" value="KKM58597.1"/>
    <property type="molecule type" value="Genomic_DNA"/>
</dbReference>
<feature type="compositionally biased region" description="Polar residues" evidence="1">
    <location>
        <begin position="580"/>
        <end position="607"/>
    </location>
</feature>
<protein>
    <submittedName>
        <fullName evidence="2">Uncharacterized protein</fullName>
    </submittedName>
</protein>
<evidence type="ECO:0000313" key="2">
    <source>
        <dbReference type="EMBL" id="KKM58597.1"/>
    </source>
</evidence>
<proteinExistence type="predicted"/>
<name>A0A0F9JBR8_9ZZZZ</name>
<organism evidence="2">
    <name type="scientific">marine sediment metagenome</name>
    <dbReference type="NCBI Taxonomy" id="412755"/>
    <lineage>
        <taxon>unclassified sequences</taxon>
        <taxon>metagenomes</taxon>
        <taxon>ecological metagenomes</taxon>
    </lineage>
</organism>
<comment type="caution">
    <text evidence="2">The sequence shown here is derived from an EMBL/GenBank/DDBJ whole genome shotgun (WGS) entry which is preliminary data.</text>
</comment>
<feature type="region of interest" description="Disordered" evidence="1">
    <location>
        <begin position="580"/>
        <end position="613"/>
    </location>
</feature>
<gene>
    <name evidence="2" type="ORF">LCGC14_1549150</name>
</gene>
<dbReference type="AlphaFoldDB" id="A0A0F9JBR8"/>
<evidence type="ECO:0000256" key="1">
    <source>
        <dbReference type="SAM" id="MobiDB-lite"/>
    </source>
</evidence>